<dbReference type="GO" id="GO:0055085">
    <property type="term" value="P:transmembrane transport"/>
    <property type="evidence" value="ECO:0007669"/>
    <property type="project" value="InterPro"/>
</dbReference>
<dbReference type="PANTHER" id="PTHR30193:SF37">
    <property type="entry name" value="INNER MEMBRANE ABC TRANSPORTER PERMEASE PROTEIN YCJO"/>
    <property type="match status" value="1"/>
</dbReference>
<feature type="transmembrane region" description="Helical" evidence="7">
    <location>
        <begin position="51"/>
        <end position="78"/>
    </location>
</feature>
<dbReference type="SUPFAM" id="SSF161098">
    <property type="entry name" value="MetI-like"/>
    <property type="match status" value="1"/>
</dbReference>
<feature type="transmembrane region" description="Helical" evidence="7">
    <location>
        <begin position="196"/>
        <end position="219"/>
    </location>
</feature>
<dbReference type="Gene3D" id="1.10.3720.10">
    <property type="entry name" value="MetI-like"/>
    <property type="match status" value="1"/>
</dbReference>
<keyword evidence="4 7" id="KW-0812">Transmembrane</keyword>
<comment type="subcellular location">
    <subcellularLocation>
        <location evidence="1 7">Cell membrane</location>
        <topology evidence="1 7">Multi-pass membrane protein</topology>
    </subcellularLocation>
</comment>
<proteinExistence type="inferred from homology"/>
<dbReference type="RefSeq" id="WP_271175999.1">
    <property type="nucleotide sequence ID" value="NZ_BAAAJO010000001.1"/>
</dbReference>
<keyword evidence="2 7" id="KW-0813">Transport</keyword>
<evidence type="ECO:0000256" key="7">
    <source>
        <dbReference type="RuleBase" id="RU363032"/>
    </source>
</evidence>
<protein>
    <submittedName>
        <fullName evidence="10">Sugar ABC transporter permease</fullName>
    </submittedName>
</protein>
<comment type="similarity">
    <text evidence="7">Belongs to the binding-protein-dependent transport system permease family.</text>
</comment>
<dbReference type="Proteomes" id="UP001142372">
    <property type="component" value="Unassembled WGS sequence"/>
</dbReference>
<keyword evidence="6 7" id="KW-0472">Membrane</keyword>
<dbReference type="GO" id="GO:0005886">
    <property type="term" value="C:plasma membrane"/>
    <property type="evidence" value="ECO:0007669"/>
    <property type="project" value="UniProtKB-SubCell"/>
</dbReference>
<feature type="transmembrane region" description="Helical" evidence="7">
    <location>
        <begin position="302"/>
        <end position="321"/>
    </location>
</feature>
<dbReference type="InterPro" id="IPR000515">
    <property type="entry name" value="MetI-like"/>
</dbReference>
<keyword evidence="5 7" id="KW-1133">Transmembrane helix</keyword>
<evidence type="ECO:0000256" key="1">
    <source>
        <dbReference type="ARBA" id="ARBA00004651"/>
    </source>
</evidence>
<name>A0A9W6LYL6_9MICO</name>
<dbReference type="Pfam" id="PF00528">
    <property type="entry name" value="BPD_transp_1"/>
    <property type="match status" value="1"/>
</dbReference>
<dbReference type="EMBL" id="BSEN01000003">
    <property type="protein sequence ID" value="GLJ75313.1"/>
    <property type="molecule type" value="Genomic_DNA"/>
</dbReference>
<reference evidence="10" key="2">
    <citation type="submission" date="2023-01" db="EMBL/GenBank/DDBJ databases">
        <authorList>
            <person name="Sun Q."/>
            <person name="Evtushenko L."/>
        </authorList>
    </citation>
    <scope>NUCLEOTIDE SEQUENCE</scope>
    <source>
        <strain evidence="10">VKM Ac-1401</strain>
    </source>
</reference>
<feature type="transmembrane region" description="Helical" evidence="7">
    <location>
        <begin position="112"/>
        <end position="133"/>
    </location>
</feature>
<organism evidence="10 11">
    <name type="scientific">Leifsonia poae</name>
    <dbReference type="NCBI Taxonomy" id="110933"/>
    <lineage>
        <taxon>Bacteria</taxon>
        <taxon>Bacillati</taxon>
        <taxon>Actinomycetota</taxon>
        <taxon>Actinomycetes</taxon>
        <taxon>Micrococcales</taxon>
        <taxon>Microbacteriaceae</taxon>
        <taxon>Leifsonia</taxon>
    </lineage>
</organism>
<feature type="region of interest" description="Disordered" evidence="8">
    <location>
        <begin position="14"/>
        <end position="42"/>
    </location>
</feature>
<evidence type="ECO:0000256" key="2">
    <source>
        <dbReference type="ARBA" id="ARBA00022448"/>
    </source>
</evidence>
<feature type="compositionally biased region" description="Gly residues" evidence="8">
    <location>
        <begin position="19"/>
        <end position="29"/>
    </location>
</feature>
<evidence type="ECO:0000256" key="5">
    <source>
        <dbReference type="ARBA" id="ARBA00022989"/>
    </source>
</evidence>
<dbReference type="AlphaFoldDB" id="A0A9W6LYL6"/>
<feature type="domain" description="ABC transmembrane type-1" evidence="9">
    <location>
        <begin position="108"/>
        <end position="320"/>
    </location>
</feature>
<feature type="transmembrane region" description="Helical" evidence="7">
    <location>
        <begin position="145"/>
        <end position="165"/>
    </location>
</feature>
<evidence type="ECO:0000256" key="3">
    <source>
        <dbReference type="ARBA" id="ARBA00022475"/>
    </source>
</evidence>
<feature type="transmembrane region" description="Helical" evidence="7">
    <location>
        <begin position="239"/>
        <end position="264"/>
    </location>
</feature>
<dbReference type="InterPro" id="IPR035906">
    <property type="entry name" value="MetI-like_sf"/>
</dbReference>
<keyword evidence="3" id="KW-1003">Cell membrane</keyword>
<evidence type="ECO:0000313" key="11">
    <source>
        <dbReference type="Proteomes" id="UP001142372"/>
    </source>
</evidence>
<dbReference type="PROSITE" id="PS50928">
    <property type="entry name" value="ABC_TM1"/>
    <property type="match status" value="1"/>
</dbReference>
<evidence type="ECO:0000256" key="6">
    <source>
        <dbReference type="ARBA" id="ARBA00023136"/>
    </source>
</evidence>
<evidence type="ECO:0000259" key="9">
    <source>
        <dbReference type="PROSITE" id="PS50928"/>
    </source>
</evidence>
<reference evidence="10" key="1">
    <citation type="journal article" date="2014" name="Int. J. Syst. Evol. Microbiol.">
        <title>Complete genome sequence of Corynebacterium casei LMG S-19264T (=DSM 44701T), isolated from a smear-ripened cheese.</title>
        <authorList>
            <consortium name="US DOE Joint Genome Institute (JGI-PGF)"/>
            <person name="Walter F."/>
            <person name="Albersmeier A."/>
            <person name="Kalinowski J."/>
            <person name="Ruckert C."/>
        </authorList>
    </citation>
    <scope>NUCLEOTIDE SEQUENCE</scope>
    <source>
        <strain evidence="10">VKM Ac-1401</strain>
    </source>
</reference>
<keyword evidence="11" id="KW-1185">Reference proteome</keyword>
<dbReference type="PANTHER" id="PTHR30193">
    <property type="entry name" value="ABC TRANSPORTER PERMEASE PROTEIN"/>
    <property type="match status" value="1"/>
</dbReference>
<dbReference type="InterPro" id="IPR051393">
    <property type="entry name" value="ABC_transporter_permease"/>
</dbReference>
<evidence type="ECO:0000313" key="10">
    <source>
        <dbReference type="EMBL" id="GLJ75313.1"/>
    </source>
</evidence>
<evidence type="ECO:0000256" key="4">
    <source>
        <dbReference type="ARBA" id="ARBA00022692"/>
    </source>
</evidence>
<dbReference type="CDD" id="cd06261">
    <property type="entry name" value="TM_PBP2"/>
    <property type="match status" value="1"/>
</dbReference>
<comment type="caution">
    <text evidence="10">The sequence shown here is derived from an EMBL/GenBank/DDBJ whole genome shotgun (WGS) entry which is preliminary data.</text>
</comment>
<sequence>MSALLHAPEAAVVSQPERVGGGLPGGGPARRGKRRSGRGVSGTARQQTINAWVFLAIPIVLFVAFLAIPIVTALVLSFSDYSVLGSLSWTGIDNYVQLVNDPFFWIALRNTAFYTVLYVPLGLVVALATALLLNRSTRAARIFRTLFYIPVVSSTVATASIWFWLLNPQYGIFNVVLSWFGIDGPAWLYDSKWAMLAIVMMSVWAGFGANMIIFLGGLQGVSPDLHEAARLDGANAWQAFWHVTLPGISRTTLLVTTLLIIGAFQVFDQAYVLTKGGPGNSTLTLVYLIYNEGFGALKMGYASAISFVLFLIILVFSIVNARISNPKGARA</sequence>
<accession>A0A9W6LYL6</accession>
<evidence type="ECO:0000256" key="8">
    <source>
        <dbReference type="SAM" id="MobiDB-lite"/>
    </source>
</evidence>
<gene>
    <name evidence="10" type="ORF">GCM10017584_08870</name>
</gene>